<dbReference type="RefSeq" id="WP_256118812.1">
    <property type="nucleotide sequence ID" value="NZ_WHSB02000007.1"/>
</dbReference>
<keyword evidence="3" id="KW-1185">Reference proteome</keyword>
<evidence type="ECO:0000313" key="3">
    <source>
        <dbReference type="Proteomes" id="UP000996601"/>
    </source>
</evidence>
<evidence type="ECO:0000256" key="1">
    <source>
        <dbReference type="SAM" id="MobiDB-lite"/>
    </source>
</evidence>
<organism evidence="2 3">
    <name type="scientific">Shinella lacus</name>
    <dbReference type="NCBI Taxonomy" id="2654216"/>
    <lineage>
        <taxon>Bacteria</taxon>
        <taxon>Pseudomonadati</taxon>
        <taxon>Pseudomonadota</taxon>
        <taxon>Alphaproteobacteria</taxon>
        <taxon>Hyphomicrobiales</taxon>
        <taxon>Rhizobiaceae</taxon>
        <taxon>Shinella</taxon>
    </lineage>
</organism>
<proteinExistence type="predicted"/>
<sequence>MTIRKIGTTQKTGTRPASDLANRYNPIGIRAVAAAALQVKVKHFPGK</sequence>
<accession>A0ABT1RAE9</accession>
<evidence type="ECO:0000313" key="2">
    <source>
        <dbReference type="EMBL" id="MCQ4632174.1"/>
    </source>
</evidence>
<feature type="region of interest" description="Disordered" evidence="1">
    <location>
        <begin position="1"/>
        <end position="20"/>
    </location>
</feature>
<dbReference type="Proteomes" id="UP000996601">
    <property type="component" value="Unassembled WGS sequence"/>
</dbReference>
<reference evidence="2" key="1">
    <citation type="submission" date="2021-07" db="EMBL/GenBank/DDBJ databases">
        <title>Shinella sp. nov., a novel member of the genus Shinella from water.</title>
        <authorList>
            <person name="Deng Y."/>
        </authorList>
    </citation>
    <scope>NUCLEOTIDE SEQUENCE</scope>
    <source>
        <strain evidence="2">CPCC 100929</strain>
    </source>
</reference>
<dbReference type="EMBL" id="WHSB02000007">
    <property type="protein sequence ID" value="MCQ4632174.1"/>
    <property type="molecule type" value="Genomic_DNA"/>
</dbReference>
<protein>
    <submittedName>
        <fullName evidence="2">Uncharacterized protein</fullName>
    </submittedName>
</protein>
<comment type="caution">
    <text evidence="2">The sequence shown here is derived from an EMBL/GenBank/DDBJ whole genome shotgun (WGS) entry which is preliminary data.</text>
</comment>
<gene>
    <name evidence="2" type="ORF">GB927_019140</name>
</gene>
<name>A0ABT1RAE9_9HYPH</name>